<dbReference type="Proteomes" id="UP000030170">
    <property type="component" value="Unassembled WGS sequence"/>
</dbReference>
<protein>
    <recommendedName>
        <fullName evidence="2">protein-glutamate O-methyltransferase</fullName>
        <ecNumber evidence="2">2.1.1.80</ecNumber>
    </recommendedName>
</protein>
<organism evidence="7 8">
    <name type="scientific">Neosynechococcus sphagnicola sy1</name>
    <dbReference type="NCBI Taxonomy" id="1497020"/>
    <lineage>
        <taxon>Bacteria</taxon>
        <taxon>Bacillati</taxon>
        <taxon>Cyanobacteriota</taxon>
        <taxon>Cyanophyceae</taxon>
        <taxon>Neosynechococcales</taxon>
        <taxon>Neosynechococcaceae</taxon>
        <taxon>Neosynechococcus</taxon>
    </lineage>
</organism>
<comment type="caution">
    <text evidence="7">The sequence shown here is derived from an EMBL/GenBank/DDBJ whole genome shotgun (WGS) entry which is preliminary data.</text>
</comment>
<dbReference type="EC" id="2.1.1.80" evidence="2"/>
<dbReference type="PANTHER" id="PTHR24422">
    <property type="entry name" value="CHEMOTAXIS PROTEIN METHYLTRANSFERASE"/>
    <property type="match status" value="1"/>
</dbReference>
<reference evidence="7 8" key="1">
    <citation type="journal article" date="2014" name="Mol. Ecol.">
        <title>Evolution of Synechococcus.</title>
        <authorList>
            <person name="Dvorak P."/>
            <person name="Casamatta D."/>
            <person name="Hasler P."/>
            <person name="Poulickova A."/>
            <person name="Ondrej V."/>
            <person name="Sanges R."/>
        </authorList>
    </citation>
    <scope>NUCLEOTIDE SEQUENCE [LARGE SCALE GENOMIC DNA]</scope>
    <source>
        <strain evidence="7 8">CAUP A 1101</strain>
    </source>
</reference>
<dbReference type="InterPro" id="IPR022641">
    <property type="entry name" value="CheR_N"/>
</dbReference>
<dbReference type="InterPro" id="IPR029063">
    <property type="entry name" value="SAM-dependent_MTases_sf"/>
</dbReference>
<dbReference type="RefSeq" id="WP_052128794.1">
    <property type="nucleotide sequence ID" value="NZ_JJML01000039.1"/>
</dbReference>
<dbReference type="PRINTS" id="PR00996">
    <property type="entry name" value="CHERMTFRASE"/>
</dbReference>
<feature type="domain" description="CheR-type methyltransferase" evidence="6">
    <location>
        <begin position="41"/>
        <end position="316"/>
    </location>
</feature>
<keyword evidence="5" id="KW-0949">S-adenosyl-L-methionine</keyword>
<comment type="catalytic activity">
    <reaction evidence="1">
        <text>L-glutamyl-[protein] + S-adenosyl-L-methionine = [protein]-L-glutamate 5-O-methyl ester + S-adenosyl-L-homocysteine</text>
        <dbReference type="Rhea" id="RHEA:24452"/>
        <dbReference type="Rhea" id="RHEA-COMP:10208"/>
        <dbReference type="Rhea" id="RHEA-COMP:10311"/>
        <dbReference type="ChEBI" id="CHEBI:29973"/>
        <dbReference type="ChEBI" id="CHEBI:57856"/>
        <dbReference type="ChEBI" id="CHEBI:59789"/>
        <dbReference type="ChEBI" id="CHEBI:82795"/>
        <dbReference type="EC" id="2.1.1.80"/>
    </reaction>
</comment>
<name>A0A098TJ55_9CYAN</name>
<dbReference type="InterPro" id="IPR000780">
    <property type="entry name" value="CheR_MeTrfase"/>
</dbReference>
<dbReference type="AlphaFoldDB" id="A0A098TJ55"/>
<evidence type="ECO:0000256" key="4">
    <source>
        <dbReference type="ARBA" id="ARBA00022679"/>
    </source>
</evidence>
<dbReference type="GO" id="GO:0032259">
    <property type="term" value="P:methylation"/>
    <property type="evidence" value="ECO:0007669"/>
    <property type="project" value="UniProtKB-KW"/>
</dbReference>
<accession>A0A098TJ55</accession>
<gene>
    <name evidence="7" type="ORF">DO97_12460</name>
</gene>
<evidence type="ECO:0000256" key="2">
    <source>
        <dbReference type="ARBA" id="ARBA00012534"/>
    </source>
</evidence>
<evidence type="ECO:0000313" key="7">
    <source>
        <dbReference type="EMBL" id="KGF72071.1"/>
    </source>
</evidence>
<evidence type="ECO:0000313" key="8">
    <source>
        <dbReference type="Proteomes" id="UP000030170"/>
    </source>
</evidence>
<dbReference type="GO" id="GO:0008983">
    <property type="term" value="F:protein-glutamate O-methyltransferase activity"/>
    <property type="evidence" value="ECO:0007669"/>
    <property type="project" value="UniProtKB-EC"/>
</dbReference>
<dbReference type="EMBL" id="JJML01000039">
    <property type="protein sequence ID" value="KGF72071.1"/>
    <property type="molecule type" value="Genomic_DNA"/>
</dbReference>
<evidence type="ECO:0000256" key="5">
    <source>
        <dbReference type="ARBA" id="ARBA00022691"/>
    </source>
</evidence>
<keyword evidence="4" id="KW-0808">Transferase</keyword>
<dbReference type="Pfam" id="PF03705">
    <property type="entry name" value="CheR_N"/>
    <property type="match status" value="1"/>
</dbReference>
<keyword evidence="8" id="KW-1185">Reference proteome</keyword>
<dbReference type="SUPFAM" id="SSF53335">
    <property type="entry name" value="S-adenosyl-L-methionine-dependent methyltransferases"/>
    <property type="match status" value="1"/>
</dbReference>
<dbReference type="Pfam" id="PF01739">
    <property type="entry name" value="CheR"/>
    <property type="match status" value="1"/>
</dbReference>
<evidence type="ECO:0000256" key="1">
    <source>
        <dbReference type="ARBA" id="ARBA00001541"/>
    </source>
</evidence>
<evidence type="ECO:0000256" key="3">
    <source>
        <dbReference type="ARBA" id="ARBA00022603"/>
    </source>
</evidence>
<dbReference type="SMART" id="SM00138">
    <property type="entry name" value="MeTrc"/>
    <property type="match status" value="1"/>
</dbReference>
<sequence>MPTRAIATGQVDFVLSPAEIAAELVRLSQHPYLRTAAPLPAAAKREDSQEHDLTQIYRLLRQVTGVDFTHYKPTTIQRRLLRRMALHQLQQLQDYRRYLEEHGAEVAALYQDILINVTSFFRDPSCFAALKQQVFPTLMAQRSPDAPIRIWVPGCSTGQEAYSIAISLLEFLGDTFPRPEIQIFATDVNEVAIAQARIGAYGSNLMQTVTPEQLSRFFVPIKGGYKITKAVRELCIFARQNLISDPPFSRLDLISCRNVLIYLNAAVQKRIIPSFHYGLMPTGFLMLGTSESIGNFIDLFTVVDKKHKIYLRRPTPAHLMVDFTTRLDSAQHPDPRQPPMDENIDSDLALLQEADRLVLSRYAPAGVVINRDLEIVQFRGQTSPYLEPVAGKASLNILKMVRQELLLELRTAIHQARTQNAAVKKRGAAIG</sequence>
<evidence type="ECO:0000259" key="6">
    <source>
        <dbReference type="PROSITE" id="PS50123"/>
    </source>
</evidence>
<dbReference type="Gene3D" id="1.10.155.10">
    <property type="entry name" value="Chemotaxis receptor methyltransferase CheR, N-terminal domain"/>
    <property type="match status" value="1"/>
</dbReference>
<keyword evidence="3" id="KW-0489">Methyltransferase</keyword>
<dbReference type="PANTHER" id="PTHR24422:SF27">
    <property type="entry name" value="PROTEIN-GLUTAMATE O-METHYLTRANSFERASE"/>
    <property type="match status" value="1"/>
</dbReference>
<dbReference type="InterPro" id="IPR036804">
    <property type="entry name" value="CheR_N_sf"/>
</dbReference>
<dbReference type="SUPFAM" id="SSF47757">
    <property type="entry name" value="Chemotaxis receptor methyltransferase CheR, N-terminal domain"/>
    <property type="match status" value="1"/>
</dbReference>
<dbReference type="STRING" id="1497020.DO97_12460"/>
<dbReference type="PROSITE" id="PS50123">
    <property type="entry name" value="CHER"/>
    <property type="match status" value="1"/>
</dbReference>
<dbReference type="Gene3D" id="3.40.50.150">
    <property type="entry name" value="Vaccinia Virus protein VP39"/>
    <property type="match status" value="1"/>
</dbReference>
<dbReference type="InterPro" id="IPR022642">
    <property type="entry name" value="CheR_C"/>
</dbReference>
<dbReference type="InterPro" id="IPR050903">
    <property type="entry name" value="Bact_Chemotaxis_MeTrfase"/>
</dbReference>
<proteinExistence type="predicted"/>